<gene>
    <name evidence="2" type="ORF">EHS25_001634</name>
</gene>
<name>A0A427YGV0_9TREE</name>
<protein>
    <submittedName>
        <fullName evidence="2">Uncharacterized protein</fullName>
    </submittedName>
</protein>
<comment type="caution">
    <text evidence="2">The sequence shown here is derived from an EMBL/GenBank/DDBJ whole genome shotgun (WGS) entry which is preliminary data.</text>
</comment>
<accession>A0A427YGV0</accession>
<feature type="compositionally biased region" description="Acidic residues" evidence="1">
    <location>
        <begin position="172"/>
        <end position="187"/>
    </location>
</feature>
<dbReference type="Proteomes" id="UP000279259">
    <property type="component" value="Unassembled WGS sequence"/>
</dbReference>
<evidence type="ECO:0000313" key="3">
    <source>
        <dbReference type="Proteomes" id="UP000279259"/>
    </source>
</evidence>
<evidence type="ECO:0000313" key="2">
    <source>
        <dbReference type="EMBL" id="RSH90300.1"/>
    </source>
</evidence>
<keyword evidence="3" id="KW-1185">Reference proteome</keyword>
<dbReference type="OrthoDB" id="5314275at2759"/>
<sequence length="267" mass="31302">MTSTDTGRPEQPPCFDREPAKPDSYYRYDDFEAFSLSSNALNRAWELHLPRELVSHDVSEEDWCADSPPFLVKRVTSKLNLFATCRMRFVDDLAKEALSGATHDFTRKSNLRRGPRPVLSDGVHSLLTSWAVAFFAPRGIRVYAAQDGQRVVPPPLEPPGRYRRGYSRADQWSDDAESATSDDDSWWSEEEDARRNDMYLPRRERELRSRERARLRRRERRRREYEGLGRRKGEKEWEVHFVAATPTLWQRGARPRTYGEPVIRSRR</sequence>
<feature type="region of interest" description="Disordered" evidence="1">
    <location>
        <begin position="150"/>
        <end position="187"/>
    </location>
</feature>
<reference evidence="2 3" key="1">
    <citation type="submission" date="2018-11" db="EMBL/GenBank/DDBJ databases">
        <title>Genome sequence of Saitozyma podzolica DSM 27192.</title>
        <authorList>
            <person name="Aliyu H."/>
            <person name="Gorte O."/>
            <person name="Ochsenreither K."/>
        </authorList>
    </citation>
    <scope>NUCLEOTIDE SEQUENCE [LARGE SCALE GENOMIC DNA]</scope>
    <source>
        <strain evidence="2 3">DSM 27192</strain>
    </source>
</reference>
<dbReference type="Pfam" id="PF15496">
    <property type="entry name" value="DUF4646"/>
    <property type="match status" value="1"/>
</dbReference>
<feature type="region of interest" description="Disordered" evidence="1">
    <location>
        <begin position="1"/>
        <end position="21"/>
    </location>
</feature>
<dbReference type="AlphaFoldDB" id="A0A427YGV0"/>
<organism evidence="2 3">
    <name type="scientific">Saitozyma podzolica</name>
    <dbReference type="NCBI Taxonomy" id="1890683"/>
    <lineage>
        <taxon>Eukaryota</taxon>
        <taxon>Fungi</taxon>
        <taxon>Dikarya</taxon>
        <taxon>Basidiomycota</taxon>
        <taxon>Agaricomycotina</taxon>
        <taxon>Tremellomycetes</taxon>
        <taxon>Tremellales</taxon>
        <taxon>Trimorphomycetaceae</taxon>
        <taxon>Saitozyma</taxon>
    </lineage>
</organism>
<dbReference type="STRING" id="1890683.A0A427YGV0"/>
<dbReference type="InterPro" id="IPR028018">
    <property type="entry name" value="DUF4646"/>
</dbReference>
<dbReference type="EMBL" id="RSCD01000011">
    <property type="protein sequence ID" value="RSH90300.1"/>
    <property type="molecule type" value="Genomic_DNA"/>
</dbReference>
<evidence type="ECO:0000256" key="1">
    <source>
        <dbReference type="SAM" id="MobiDB-lite"/>
    </source>
</evidence>
<proteinExistence type="predicted"/>